<dbReference type="InterPro" id="IPR035873">
    <property type="entry name" value="PhpC"/>
</dbReference>
<dbReference type="GO" id="GO:0004022">
    <property type="term" value="F:alcohol dehydrogenase (NAD+) activity"/>
    <property type="evidence" value="ECO:0007669"/>
    <property type="project" value="TreeGrafter"/>
</dbReference>
<reference evidence="4 5" key="1">
    <citation type="submission" date="2013-06" db="EMBL/GenBank/DDBJ databases">
        <title>Rumen cellulosomics: divergent fiber-degrading strategies revealed by comparative genome-wide analysis of six Ruminococcal strains.</title>
        <authorList>
            <person name="Dassa B."/>
            <person name="Borovok I."/>
            <person name="Lamed R."/>
            <person name="Flint H."/>
            <person name="Yeoman C.J."/>
            <person name="White B."/>
            <person name="Bayer E.A."/>
        </authorList>
    </citation>
    <scope>NUCLEOTIDE SEQUENCE [LARGE SCALE GENOMIC DNA]</scope>
    <source>
        <strain evidence="4 5">SY3</strain>
    </source>
</reference>
<dbReference type="Pfam" id="PF25137">
    <property type="entry name" value="ADH_Fe_C"/>
    <property type="match status" value="1"/>
</dbReference>
<sequence length="367" mass="39709">MQRIIDNSTEALDAYFRDTGANRIFLVGGRSMDKLAIGRYFSELHDRIGIEVVRFSDFKPNPDYTSVLAGVKLYIETGCDMVAAIGGGSAMDTAKCIKMYATMDDSTDYITQKIVPNDIEFFAVPTTAGTGSEATRYAIIYHNGNKVSVTDESCIPTAVMFDPAVLKTLPDYQKKATMLDALCHAVESYWSVHSTQESQAYAEEAIRMIFSSMGGYLANTDAGNADMLKASNIAGKAINITATTAGHAMCYKLTTKYGFAHGHAAALCVKALFPFMAENTSLCKDARGEEYFKNMLNELAHIMGCDTASSAAESFGTLVDSLGLSAPKAANGDIELLVSSVNAERLKNHPVILGKDTIFALYKQIVL</sequence>
<dbReference type="PATRIC" id="fig|1341156.4.peg.1471"/>
<dbReference type="InterPro" id="IPR001670">
    <property type="entry name" value="ADH_Fe/GldA"/>
</dbReference>
<dbReference type="GO" id="GO:0046872">
    <property type="term" value="F:metal ion binding"/>
    <property type="evidence" value="ECO:0007669"/>
    <property type="project" value="InterPro"/>
</dbReference>
<dbReference type="PANTHER" id="PTHR11496">
    <property type="entry name" value="ALCOHOL DEHYDROGENASE"/>
    <property type="match status" value="1"/>
</dbReference>
<dbReference type="CDD" id="cd08182">
    <property type="entry name" value="HEPD"/>
    <property type="match status" value="1"/>
</dbReference>
<dbReference type="PANTHER" id="PTHR11496:SF103">
    <property type="entry name" value="DEHYDROGENASE, PUTATIVE-RELATED"/>
    <property type="match status" value="1"/>
</dbReference>
<feature type="domain" description="Fe-containing alcohol dehydrogenase-like C-terminal" evidence="3">
    <location>
        <begin position="176"/>
        <end position="365"/>
    </location>
</feature>
<evidence type="ECO:0000259" key="3">
    <source>
        <dbReference type="Pfam" id="PF25137"/>
    </source>
</evidence>
<feature type="domain" description="Alcohol dehydrogenase iron-type/glycerol dehydrogenase GldA" evidence="2">
    <location>
        <begin position="7"/>
        <end position="163"/>
    </location>
</feature>
<dbReference type="FunFam" id="3.40.50.1970:FF:000003">
    <property type="entry name" value="Alcohol dehydrogenase, iron-containing"/>
    <property type="match status" value="1"/>
</dbReference>
<keyword evidence="5" id="KW-1185">Reference proteome</keyword>
<dbReference type="EMBL" id="JEOB01000002">
    <property type="protein sequence ID" value="EXM39350.1"/>
    <property type="molecule type" value="Genomic_DNA"/>
</dbReference>
<dbReference type="InterPro" id="IPR039697">
    <property type="entry name" value="Alcohol_dehydrogenase_Fe"/>
</dbReference>
<dbReference type="Proteomes" id="UP000021369">
    <property type="component" value="Unassembled WGS sequence"/>
</dbReference>
<dbReference type="RefSeq" id="WP_037285820.1">
    <property type="nucleotide sequence ID" value="NZ_JEOB01000002.1"/>
</dbReference>
<dbReference type="AlphaFoldDB" id="A0A011WQQ8"/>
<keyword evidence="1" id="KW-0560">Oxidoreductase</keyword>
<dbReference type="SUPFAM" id="SSF56796">
    <property type="entry name" value="Dehydroquinate synthase-like"/>
    <property type="match status" value="1"/>
</dbReference>
<dbReference type="Pfam" id="PF00465">
    <property type="entry name" value="Fe-ADH"/>
    <property type="match status" value="1"/>
</dbReference>
<evidence type="ECO:0000313" key="5">
    <source>
        <dbReference type="Proteomes" id="UP000021369"/>
    </source>
</evidence>
<gene>
    <name evidence="4" type="ORF">RASY3_05265</name>
</gene>
<evidence type="ECO:0000256" key="1">
    <source>
        <dbReference type="ARBA" id="ARBA00023002"/>
    </source>
</evidence>
<organism evidence="4 5">
    <name type="scientific">Ruminococcus albus SY3</name>
    <dbReference type="NCBI Taxonomy" id="1341156"/>
    <lineage>
        <taxon>Bacteria</taxon>
        <taxon>Bacillati</taxon>
        <taxon>Bacillota</taxon>
        <taxon>Clostridia</taxon>
        <taxon>Eubacteriales</taxon>
        <taxon>Oscillospiraceae</taxon>
        <taxon>Ruminococcus</taxon>
    </lineage>
</organism>
<dbReference type="GO" id="GO:0017000">
    <property type="term" value="P:antibiotic biosynthetic process"/>
    <property type="evidence" value="ECO:0007669"/>
    <property type="project" value="InterPro"/>
</dbReference>
<evidence type="ECO:0000259" key="2">
    <source>
        <dbReference type="Pfam" id="PF00465"/>
    </source>
</evidence>
<proteinExistence type="predicted"/>
<protein>
    <submittedName>
        <fullName evidence="4">Alcohol dehydrogenase</fullName>
    </submittedName>
</protein>
<dbReference type="Gene3D" id="3.40.50.1970">
    <property type="match status" value="1"/>
</dbReference>
<dbReference type="InterPro" id="IPR056798">
    <property type="entry name" value="ADH_Fe_C"/>
</dbReference>
<dbReference type="OrthoDB" id="9804734at2"/>
<accession>A0A011WQQ8</accession>
<comment type="caution">
    <text evidence="4">The sequence shown here is derived from an EMBL/GenBank/DDBJ whole genome shotgun (WGS) entry which is preliminary data.</text>
</comment>
<evidence type="ECO:0000313" key="4">
    <source>
        <dbReference type="EMBL" id="EXM39350.1"/>
    </source>
</evidence>
<dbReference type="Gene3D" id="1.20.1090.10">
    <property type="entry name" value="Dehydroquinate synthase-like - alpha domain"/>
    <property type="match status" value="1"/>
</dbReference>
<name>A0A011WQQ8_RUMAL</name>